<evidence type="ECO:0000256" key="5">
    <source>
        <dbReference type="ARBA" id="ARBA00022777"/>
    </source>
</evidence>
<dbReference type="InterPro" id="IPR050538">
    <property type="entry name" value="MAP_kinase_kinase_kinase"/>
</dbReference>
<dbReference type="InterPro" id="IPR011009">
    <property type="entry name" value="Kinase-like_dom_sf"/>
</dbReference>
<protein>
    <recommendedName>
        <fullName evidence="8">Protein kinase domain-containing protein</fullName>
    </recommendedName>
</protein>
<dbReference type="GO" id="GO:0004674">
    <property type="term" value="F:protein serine/threonine kinase activity"/>
    <property type="evidence" value="ECO:0007669"/>
    <property type="project" value="UniProtKB-KW"/>
</dbReference>
<feature type="region of interest" description="Disordered" evidence="7">
    <location>
        <begin position="1298"/>
        <end position="1320"/>
    </location>
</feature>
<proteinExistence type="inferred from homology"/>
<dbReference type="CDD" id="cd06626">
    <property type="entry name" value="STKc_MEKK4"/>
    <property type="match status" value="1"/>
</dbReference>
<sequence>MDALSDDDHIEPKTAEDMHRLEWQTMLVSVLNGDVLRSEKTRIGRALESYEAQRISRLELWQELRAKPRGRTVEQEKEILEDRRRRTVPLLIEEIMSFRVAGPGNASEQQLPLDPNSPSASPALRSYSASDPSPLKQVASLLRRWDAAEALYPSLKAMRQDQPESGSERFIQRLDTLNSWFSVINAIRRSIDHLKTLTGSDSLDVTSPRPDVSHFEIALDKKQSASSSALQPGDRPQQETSTFVERILKEDGLQRTFERGALVDLHGHVHNARLLYLNYSEPLREMNLPSFTQDLVTIISFPTRLMERVLRVRLDTARQMTEQAAAAAAKDDKNNRERANVLSVDQLMDDFRLAIGLACTLKNDYEELIRPDSEGLWRLPPCIGVEYEDAILLALRFFFKLIHQKLKSAHRGIYFKETELLEAQWYILEEVTIATRGGGLLVAEHVCSLTNKLILRVISSFQGQIKFPAYTMANGRSTNLPSKPMGDSGRNNNKSQEGTPEEKIRWFSKVLDGVRLRHRKLQRYSRLLLSRFGNAAEYSLEGVATTDFVNALVGTEHFLVYTEYYEPQGIYIIGDPSLYNSPDTVRQMLSRAFHVQRRSPANLGVTEESEAGSGKQEELDADEEGQYLLVITPQDNFVWSGVVLVLSMPEVQLDLEDNRARLIASSPSKLHLAKQKFAAYFADEEEEVGEDEEFEPPLQVISEQQAHLPPVNREIKKIARATQKLAEVIVDSVHDVKELLSNVPAAQEVTENWFMFASEHGQAALRFMDNSGQLRMSRLLTKLSISWVAFICDDCDPSDRKTFRWAVNALEFAMVRTRGTSILQLSEVDFKTLQQKVASCMTLLVSHFDILGARSIYEEREKEKERQREETARFEGGGGSIKLGEADDLQDGTEGAIFAGMDRSVRGFFERVIRGLQETDQAREAVDVEQHIAGRVLMNETVEDDTLAFLASTASKTKIRWQQGRFIAAGAFGSVYLAMNLETGNVMAAKEIRFKNSTSLSTLYQQVKDELAVMEILEHPNIVQYYGLEVHRDKVYIFEEYCGGGTLTQLLESGRIEDETVVKVYTMQMLEGLMYLHSMGVVHRDIKPDNILLDHNGILKFVDFGAAKILTKTKGSLAIGRSLYMPVASTPPPAPGLPGMPMNSLTGTPMYMSPEVIKSDRRSRKGAMDIWSMGCVVLEMVTGRKPWSNLDNEWAIMFHIGVATQHPPLPEPGQLSSMGIDFIRQCLTIDGMKRPTSVELYEHPWMVDFKEELRNFEEEHPTDVPQTPSLVNSSVRTEFSDMPLDAARAVSPGTREKIYDTGLISPPGPFSENFPTTPDS</sequence>
<evidence type="ECO:0000256" key="4">
    <source>
        <dbReference type="ARBA" id="ARBA00022741"/>
    </source>
</evidence>
<reference evidence="9 10" key="1">
    <citation type="submission" date="2014-04" db="EMBL/GenBank/DDBJ databases">
        <authorList>
            <consortium name="DOE Joint Genome Institute"/>
            <person name="Kuo A."/>
            <person name="Girlanda M."/>
            <person name="Perotto S."/>
            <person name="Kohler A."/>
            <person name="Nagy L.G."/>
            <person name="Floudas D."/>
            <person name="Copeland A."/>
            <person name="Barry K.W."/>
            <person name="Cichocki N."/>
            <person name="Veneault-Fourrey C."/>
            <person name="LaButti K."/>
            <person name="Lindquist E.A."/>
            <person name="Lipzen A."/>
            <person name="Lundell T."/>
            <person name="Morin E."/>
            <person name="Murat C."/>
            <person name="Sun H."/>
            <person name="Tunlid A."/>
            <person name="Henrissat B."/>
            <person name="Grigoriev I.V."/>
            <person name="Hibbett D.S."/>
            <person name="Martin F."/>
            <person name="Nordberg H.P."/>
            <person name="Cantor M.N."/>
            <person name="Hua S.X."/>
        </authorList>
    </citation>
    <scope>NUCLEOTIDE SEQUENCE [LARGE SCALE GENOMIC DNA]</scope>
    <source>
        <strain evidence="9 10">MUT 4182</strain>
    </source>
</reference>
<feature type="region of interest" description="Disordered" evidence="7">
    <location>
        <begin position="861"/>
        <end position="887"/>
    </location>
</feature>
<name>A0A0C3LJP5_9AGAM</name>
<dbReference type="GO" id="GO:0038066">
    <property type="term" value="P:p38MAPK cascade"/>
    <property type="evidence" value="ECO:0007669"/>
    <property type="project" value="TreeGrafter"/>
</dbReference>
<dbReference type="InterPro" id="IPR008271">
    <property type="entry name" value="Ser/Thr_kinase_AS"/>
</dbReference>
<dbReference type="Gene3D" id="1.10.510.10">
    <property type="entry name" value="Transferase(Phosphotransferase) domain 1"/>
    <property type="match status" value="1"/>
</dbReference>
<keyword evidence="10" id="KW-1185">Reference proteome</keyword>
<feature type="region of interest" description="Disordered" evidence="7">
    <location>
        <begin position="104"/>
        <end position="132"/>
    </location>
</feature>
<dbReference type="SMART" id="SM00220">
    <property type="entry name" value="S_TKc"/>
    <property type="match status" value="1"/>
</dbReference>
<dbReference type="HOGENOM" id="CLU_001999_2_0_1"/>
<dbReference type="EMBL" id="KN822943">
    <property type="protein sequence ID" value="KIO34283.1"/>
    <property type="molecule type" value="Genomic_DNA"/>
</dbReference>
<evidence type="ECO:0000256" key="3">
    <source>
        <dbReference type="ARBA" id="ARBA00022679"/>
    </source>
</evidence>
<dbReference type="PROSITE" id="PS00108">
    <property type="entry name" value="PROTEIN_KINASE_ST"/>
    <property type="match status" value="1"/>
</dbReference>
<reference evidence="10" key="2">
    <citation type="submission" date="2015-01" db="EMBL/GenBank/DDBJ databases">
        <title>Evolutionary Origins and Diversification of the Mycorrhizal Mutualists.</title>
        <authorList>
            <consortium name="DOE Joint Genome Institute"/>
            <consortium name="Mycorrhizal Genomics Consortium"/>
            <person name="Kohler A."/>
            <person name="Kuo A."/>
            <person name="Nagy L.G."/>
            <person name="Floudas D."/>
            <person name="Copeland A."/>
            <person name="Barry K.W."/>
            <person name="Cichocki N."/>
            <person name="Veneault-Fourrey C."/>
            <person name="LaButti K."/>
            <person name="Lindquist E.A."/>
            <person name="Lipzen A."/>
            <person name="Lundell T."/>
            <person name="Morin E."/>
            <person name="Murat C."/>
            <person name="Riley R."/>
            <person name="Ohm R."/>
            <person name="Sun H."/>
            <person name="Tunlid A."/>
            <person name="Henrissat B."/>
            <person name="Grigoriev I.V."/>
            <person name="Hibbett D.S."/>
            <person name="Martin F."/>
        </authorList>
    </citation>
    <scope>NUCLEOTIDE SEQUENCE [LARGE SCALE GENOMIC DNA]</scope>
    <source>
        <strain evidence="10">MUT 4182</strain>
    </source>
</reference>
<feature type="region of interest" description="Disordered" evidence="7">
    <location>
        <begin position="476"/>
        <end position="501"/>
    </location>
</feature>
<dbReference type="STRING" id="1051891.A0A0C3LJP5"/>
<dbReference type="PANTHER" id="PTHR48016:SF32">
    <property type="entry name" value="MITOGEN-ACTIVATED PROTEIN KINASE KINASE KINASE 4"/>
    <property type="match status" value="1"/>
</dbReference>
<keyword evidence="6" id="KW-0067">ATP-binding</keyword>
<dbReference type="PROSITE" id="PS50011">
    <property type="entry name" value="PROTEIN_KINASE_DOM"/>
    <property type="match status" value="1"/>
</dbReference>
<dbReference type="OrthoDB" id="1043025at2759"/>
<keyword evidence="3" id="KW-0808">Transferase</keyword>
<dbReference type="InterPro" id="IPR000719">
    <property type="entry name" value="Prot_kinase_dom"/>
</dbReference>
<evidence type="ECO:0000259" key="8">
    <source>
        <dbReference type="PROSITE" id="PS50011"/>
    </source>
</evidence>
<evidence type="ECO:0000256" key="6">
    <source>
        <dbReference type="ARBA" id="ARBA00022840"/>
    </source>
</evidence>
<keyword evidence="5" id="KW-0418">Kinase</keyword>
<dbReference type="PANTHER" id="PTHR48016">
    <property type="entry name" value="MAP KINASE KINASE KINASE SSK2-RELATED-RELATED"/>
    <property type="match status" value="1"/>
</dbReference>
<dbReference type="GO" id="GO:0005524">
    <property type="term" value="F:ATP binding"/>
    <property type="evidence" value="ECO:0007669"/>
    <property type="project" value="UniProtKB-KW"/>
</dbReference>
<feature type="domain" description="Protein kinase" evidence="8">
    <location>
        <begin position="961"/>
        <end position="1246"/>
    </location>
</feature>
<dbReference type="Proteomes" id="UP000054248">
    <property type="component" value="Unassembled WGS sequence"/>
</dbReference>
<dbReference type="InterPro" id="IPR045801">
    <property type="entry name" value="MEKK4_N"/>
</dbReference>
<feature type="compositionally biased region" description="Polar residues" evidence="7">
    <location>
        <begin position="489"/>
        <end position="498"/>
    </location>
</feature>
<accession>A0A0C3LJP5</accession>
<feature type="compositionally biased region" description="Basic and acidic residues" evidence="7">
    <location>
        <begin position="861"/>
        <end position="873"/>
    </location>
</feature>
<keyword evidence="2" id="KW-0723">Serine/threonine-protein kinase</keyword>
<evidence type="ECO:0000256" key="1">
    <source>
        <dbReference type="ARBA" id="ARBA00006529"/>
    </source>
</evidence>
<evidence type="ECO:0000313" key="10">
    <source>
        <dbReference type="Proteomes" id="UP000054248"/>
    </source>
</evidence>
<dbReference type="Pfam" id="PF19431">
    <property type="entry name" value="MEKK4_N"/>
    <property type="match status" value="1"/>
</dbReference>
<evidence type="ECO:0000256" key="2">
    <source>
        <dbReference type="ARBA" id="ARBA00022527"/>
    </source>
</evidence>
<organism evidence="9 10">
    <name type="scientific">Tulasnella calospora MUT 4182</name>
    <dbReference type="NCBI Taxonomy" id="1051891"/>
    <lineage>
        <taxon>Eukaryota</taxon>
        <taxon>Fungi</taxon>
        <taxon>Dikarya</taxon>
        <taxon>Basidiomycota</taxon>
        <taxon>Agaricomycotina</taxon>
        <taxon>Agaricomycetes</taxon>
        <taxon>Cantharellales</taxon>
        <taxon>Tulasnellaceae</taxon>
        <taxon>Tulasnella</taxon>
    </lineage>
</organism>
<dbReference type="Pfam" id="PF00069">
    <property type="entry name" value="Pkinase"/>
    <property type="match status" value="1"/>
</dbReference>
<evidence type="ECO:0000256" key="7">
    <source>
        <dbReference type="SAM" id="MobiDB-lite"/>
    </source>
</evidence>
<evidence type="ECO:0000313" key="9">
    <source>
        <dbReference type="EMBL" id="KIO34283.1"/>
    </source>
</evidence>
<gene>
    <name evidence="9" type="ORF">M407DRAFT_64475</name>
</gene>
<feature type="compositionally biased region" description="Polar residues" evidence="7">
    <location>
        <begin position="106"/>
        <end position="120"/>
    </location>
</feature>
<comment type="similarity">
    <text evidence="1">Belongs to the protein kinase superfamily. STE Ser/Thr protein kinase family. MAP kinase kinase kinase subfamily.</text>
</comment>
<dbReference type="SUPFAM" id="SSF56112">
    <property type="entry name" value="Protein kinase-like (PK-like)"/>
    <property type="match status" value="1"/>
</dbReference>
<keyword evidence="4" id="KW-0547">Nucleotide-binding</keyword>